<sequence>MFYDVYCALCGGPFGERFLLPAQGHIYPEDHAEDHGPVDAESGDWHGYPDYCDNSILSSESTAWLRYVRVIGRENHRNFLTGVGTIVNDDDFPVASVDAGCDENVPPPSVLNSPVQQGRLTFDLYNTERSSLWHPSYPLHAKCFDILERVQRHRATSRGDQPGSLKLDSLHKGMARYELPYKFHMNLGSYGEFFHCHDDHWIGPHESLEPWYHDPMDVPVLNALDKTHERGRVRVHARGSASAANCLSDLPVEILVLVANQLDIQSAVRLTRTCKEVNAILRKNFWRSRLFTDMPYLFELREKVSKDSTISATIDWQDLYGQMLLQSYTGFWDRVWWKLTDPNRQLPPNADLLLEHLASCGRGGLLQRGTMVSKFDPTLIGIASRRQCGVAQRSC</sequence>
<dbReference type="Proteomes" id="UP000799537">
    <property type="component" value="Unassembled WGS sequence"/>
</dbReference>
<dbReference type="RefSeq" id="XP_033672117.1">
    <property type="nucleotide sequence ID" value="XM_033804459.1"/>
</dbReference>
<dbReference type="PROSITE" id="PS50181">
    <property type="entry name" value="FBOX"/>
    <property type="match status" value="1"/>
</dbReference>
<feature type="domain" description="F-box" evidence="1">
    <location>
        <begin position="244"/>
        <end position="294"/>
    </location>
</feature>
<dbReference type="OrthoDB" id="9984533at2759"/>
<name>A0A6A6CYI1_ZASCE</name>
<proteinExistence type="predicted"/>
<organism evidence="2 3">
    <name type="scientific">Zasmidium cellare ATCC 36951</name>
    <dbReference type="NCBI Taxonomy" id="1080233"/>
    <lineage>
        <taxon>Eukaryota</taxon>
        <taxon>Fungi</taxon>
        <taxon>Dikarya</taxon>
        <taxon>Ascomycota</taxon>
        <taxon>Pezizomycotina</taxon>
        <taxon>Dothideomycetes</taxon>
        <taxon>Dothideomycetidae</taxon>
        <taxon>Mycosphaerellales</taxon>
        <taxon>Mycosphaerellaceae</taxon>
        <taxon>Zasmidium</taxon>
    </lineage>
</organism>
<protein>
    <recommendedName>
        <fullName evidence="1">F-box domain-containing protein</fullName>
    </recommendedName>
</protein>
<evidence type="ECO:0000313" key="2">
    <source>
        <dbReference type="EMBL" id="KAF2171228.1"/>
    </source>
</evidence>
<dbReference type="EMBL" id="ML993583">
    <property type="protein sequence ID" value="KAF2171228.1"/>
    <property type="molecule type" value="Genomic_DNA"/>
</dbReference>
<dbReference type="AlphaFoldDB" id="A0A6A6CYI1"/>
<evidence type="ECO:0000259" key="1">
    <source>
        <dbReference type="PROSITE" id="PS50181"/>
    </source>
</evidence>
<dbReference type="SUPFAM" id="SSF81383">
    <property type="entry name" value="F-box domain"/>
    <property type="match status" value="1"/>
</dbReference>
<dbReference type="InterPro" id="IPR036047">
    <property type="entry name" value="F-box-like_dom_sf"/>
</dbReference>
<accession>A0A6A6CYI1</accession>
<dbReference type="InterPro" id="IPR001810">
    <property type="entry name" value="F-box_dom"/>
</dbReference>
<reference evidence="2" key="1">
    <citation type="journal article" date="2020" name="Stud. Mycol.">
        <title>101 Dothideomycetes genomes: a test case for predicting lifestyles and emergence of pathogens.</title>
        <authorList>
            <person name="Haridas S."/>
            <person name="Albert R."/>
            <person name="Binder M."/>
            <person name="Bloem J."/>
            <person name="Labutti K."/>
            <person name="Salamov A."/>
            <person name="Andreopoulos B."/>
            <person name="Baker S."/>
            <person name="Barry K."/>
            <person name="Bills G."/>
            <person name="Bluhm B."/>
            <person name="Cannon C."/>
            <person name="Castanera R."/>
            <person name="Culley D."/>
            <person name="Daum C."/>
            <person name="Ezra D."/>
            <person name="Gonzalez J."/>
            <person name="Henrissat B."/>
            <person name="Kuo A."/>
            <person name="Liang C."/>
            <person name="Lipzen A."/>
            <person name="Lutzoni F."/>
            <person name="Magnuson J."/>
            <person name="Mondo S."/>
            <person name="Nolan M."/>
            <person name="Ohm R."/>
            <person name="Pangilinan J."/>
            <person name="Park H.-J."/>
            <person name="Ramirez L."/>
            <person name="Alfaro M."/>
            <person name="Sun H."/>
            <person name="Tritt A."/>
            <person name="Yoshinaga Y."/>
            <person name="Zwiers L.-H."/>
            <person name="Turgeon B."/>
            <person name="Goodwin S."/>
            <person name="Spatafora J."/>
            <person name="Crous P."/>
            <person name="Grigoriev I."/>
        </authorList>
    </citation>
    <scope>NUCLEOTIDE SEQUENCE</scope>
    <source>
        <strain evidence="2">ATCC 36951</strain>
    </source>
</reference>
<dbReference type="GeneID" id="54557731"/>
<evidence type="ECO:0000313" key="3">
    <source>
        <dbReference type="Proteomes" id="UP000799537"/>
    </source>
</evidence>
<gene>
    <name evidence="2" type="ORF">M409DRAFT_18344</name>
</gene>
<keyword evidence="3" id="KW-1185">Reference proteome</keyword>
<dbReference type="Pfam" id="PF12937">
    <property type="entry name" value="F-box-like"/>
    <property type="match status" value="1"/>
</dbReference>